<dbReference type="InterPro" id="IPR034007">
    <property type="entry name" value="CTLD_bac"/>
</dbReference>
<feature type="chain" id="PRO_5014988497" description="PA14 domain-containing protein" evidence="2">
    <location>
        <begin position="21"/>
        <end position="633"/>
    </location>
</feature>
<keyword evidence="1" id="KW-0677">Repeat</keyword>
<dbReference type="InterPro" id="IPR003410">
    <property type="entry name" value="HYR_dom"/>
</dbReference>
<gene>
    <name evidence="6" type="ORF">BZG02_19610</name>
</gene>
<dbReference type="EMBL" id="MVDD01000027">
    <property type="protein sequence ID" value="PKQ60393.1"/>
    <property type="molecule type" value="Genomic_DNA"/>
</dbReference>
<feature type="signal peptide" evidence="2">
    <location>
        <begin position="1"/>
        <end position="20"/>
    </location>
</feature>
<evidence type="ECO:0008006" key="8">
    <source>
        <dbReference type="Google" id="ProtNLM"/>
    </source>
</evidence>
<dbReference type="AlphaFoldDB" id="A0A2N3HQS3"/>
<dbReference type="InterPro" id="IPR037524">
    <property type="entry name" value="PA14/GLEYA"/>
</dbReference>
<dbReference type="Proteomes" id="UP000233535">
    <property type="component" value="Unassembled WGS sequence"/>
</dbReference>
<evidence type="ECO:0000313" key="6">
    <source>
        <dbReference type="EMBL" id="PKQ60393.1"/>
    </source>
</evidence>
<dbReference type="Gene3D" id="3.90.182.10">
    <property type="entry name" value="Toxin - Anthrax Protective Antigen,domain 1"/>
    <property type="match status" value="1"/>
</dbReference>
<feature type="domain" description="PA14" evidence="5">
    <location>
        <begin position="316"/>
        <end position="454"/>
    </location>
</feature>
<dbReference type="SUPFAM" id="SSF56436">
    <property type="entry name" value="C-type lectin-like"/>
    <property type="match status" value="1"/>
</dbReference>
<feature type="domain" description="HYR" evidence="4">
    <location>
        <begin position="222"/>
        <end position="312"/>
    </location>
</feature>
<dbReference type="SMART" id="SM00758">
    <property type="entry name" value="PA14"/>
    <property type="match status" value="1"/>
</dbReference>
<dbReference type="PROSITE" id="PS51820">
    <property type="entry name" value="PA14"/>
    <property type="match status" value="1"/>
</dbReference>
<protein>
    <recommendedName>
        <fullName evidence="8">PA14 domain-containing protein</fullName>
    </recommendedName>
</protein>
<comment type="caution">
    <text evidence="6">The sequence shown here is derived from an EMBL/GenBank/DDBJ whole genome shotgun (WGS) entry which is preliminary data.</text>
</comment>
<evidence type="ECO:0000256" key="1">
    <source>
        <dbReference type="ARBA" id="ARBA00022737"/>
    </source>
</evidence>
<keyword evidence="2" id="KW-0732">Signal</keyword>
<reference evidence="6 7" key="1">
    <citation type="journal article" date="2017" name="Front. Microbiol.">
        <title>Labilibaculum manganireducens gen. nov., sp. nov. and Labilibaculum filiforme sp. nov., Novel Bacteroidetes Isolated from Subsurface Sediments of the Baltic Sea.</title>
        <authorList>
            <person name="Vandieken V."/>
            <person name="Marshall I.P."/>
            <person name="Niemann H."/>
            <person name="Engelen B."/>
            <person name="Cypionka H."/>
        </authorList>
    </citation>
    <scope>NUCLEOTIDE SEQUENCE [LARGE SCALE GENOMIC DNA]</scope>
    <source>
        <strain evidence="6 7">59.16B</strain>
    </source>
</reference>
<feature type="domain" description="C-type lectin" evidence="3">
    <location>
        <begin position="155"/>
        <end position="265"/>
    </location>
</feature>
<dbReference type="InterPro" id="IPR050111">
    <property type="entry name" value="C-type_lectin/snaclec_domain"/>
</dbReference>
<sequence length="633" mass="66962">MNKILITTLLLILFVGAVTAQTVIVTNPQCKGGTGEISVSVNPSGTYFVGLQVGGVWYGYEYFSSNHTFSNLPETTYQVIVYRRINAWNIIYNGNHTIVASDTQNPVFQNPQTDIAINASGDACGEIVDYVIPVATDNCSAYVGTLAGFSYLGELNNHTYYYSNGTATAQNAMLAAANVGGHLVTITSQAENDFVDNLVDGVWIGLNDAASEGTFVWSNGEAVSFTNWNGVEPNDYGTGEDYTEMYSTGKWNDLPDTYTRRYVVEFEGALVTQTTGLPSGSLFPVGTTVNTFVATDNAGNTATHSFSVIVKDITPPAISALRADYYDGRSFDTFKETLEVDELNYSWGTGAPESTLVGTDNFSVRFQGSVQAVNAGTYTFYTTSDDGVRLWVAGQQVVNNWTDHGTTTNSGTITLSAGQIAPIVLEYYERGGGAVIKLEWVGPGVSRQFVTSNGSGSGVCQDVTVDVSTTGSYNLTVDEVDPGYSDECGIASRILSKTTFTCNDLGANSVTLTVTDVNGNSSNCVIDVIVIGGPAIDLAVLGATECVGSDADLTIQASESGVVYTAYKDGVQIGSSVTGNGSDILLSISTTGFSEGNNTISFKAQSGACFSDLTNTAVLVLQGIPTPTGIYHE</sequence>
<dbReference type="InterPro" id="IPR011658">
    <property type="entry name" value="PA14_dom"/>
</dbReference>
<dbReference type="Pfam" id="PF00059">
    <property type="entry name" value="Lectin_C"/>
    <property type="match status" value="1"/>
</dbReference>
<dbReference type="RefSeq" id="WP_101263456.1">
    <property type="nucleotide sequence ID" value="NZ_MVDD01000027.1"/>
</dbReference>
<evidence type="ECO:0000259" key="4">
    <source>
        <dbReference type="PROSITE" id="PS50825"/>
    </source>
</evidence>
<proteinExistence type="predicted"/>
<dbReference type="PROSITE" id="PS50041">
    <property type="entry name" value="C_TYPE_LECTIN_2"/>
    <property type="match status" value="1"/>
</dbReference>
<dbReference type="SUPFAM" id="SSF56988">
    <property type="entry name" value="Anthrax protective antigen"/>
    <property type="match status" value="1"/>
</dbReference>
<keyword evidence="7" id="KW-1185">Reference proteome</keyword>
<name>A0A2N3HQS3_9BACT</name>
<evidence type="ECO:0000259" key="3">
    <source>
        <dbReference type="PROSITE" id="PS50041"/>
    </source>
</evidence>
<evidence type="ECO:0000259" key="5">
    <source>
        <dbReference type="PROSITE" id="PS51820"/>
    </source>
</evidence>
<dbReference type="SMART" id="SM00034">
    <property type="entry name" value="CLECT"/>
    <property type="match status" value="1"/>
</dbReference>
<evidence type="ECO:0000313" key="7">
    <source>
        <dbReference type="Proteomes" id="UP000233535"/>
    </source>
</evidence>
<dbReference type="PROSITE" id="PS50825">
    <property type="entry name" value="HYR"/>
    <property type="match status" value="1"/>
</dbReference>
<dbReference type="InterPro" id="IPR001304">
    <property type="entry name" value="C-type_lectin-like"/>
</dbReference>
<dbReference type="InterPro" id="IPR016187">
    <property type="entry name" value="CTDL_fold"/>
</dbReference>
<evidence type="ECO:0000256" key="2">
    <source>
        <dbReference type="SAM" id="SignalP"/>
    </source>
</evidence>
<organism evidence="6 7">
    <name type="scientific">Labilibaculum filiforme</name>
    <dbReference type="NCBI Taxonomy" id="1940526"/>
    <lineage>
        <taxon>Bacteria</taxon>
        <taxon>Pseudomonadati</taxon>
        <taxon>Bacteroidota</taxon>
        <taxon>Bacteroidia</taxon>
        <taxon>Marinilabiliales</taxon>
        <taxon>Marinifilaceae</taxon>
        <taxon>Labilibaculum</taxon>
    </lineage>
</organism>
<dbReference type="OrthoDB" id="1112978at2"/>
<dbReference type="InterPro" id="IPR016186">
    <property type="entry name" value="C-type_lectin-like/link_sf"/>
</dbReference>
<accession>A0A2N3HQS3</accession>
<dbReference type="Pfam" id="PF02494">
    <property type="entry name" value="HYR"/>
    <property type="match status" value="1"/>
</dbReference>
<dbReference type="Pfam" id="PF07691">
    <property type="entry name" value="PA14"/>
    <property type="match status" value="1"/>
</dbReference>
<dbReference type="PANTHER" id="PTHR22803">
    <property type="entry name" value="MANNOSE, PHOSPHOLIPASE, LECTIN RECEPTOR RELATED"/>
    <property type="match status" value="1"/>
</dbReference>
<dbReference type="CDD" id="cd03603">
    <property type="entry name" value="CLECT_VCBS"/>
    <property type="match status" value="1"/>
</dbReference>
<dbReference type="Gene3D" id="3.10.100.10">
    <property type="entry name" value="Mannose-Binding Protein A, subunit A"/>
    <property type="match status" value="1"/>
</dbReference>